<evidence type="ECO:0000313" key="2">
    <source>
        <dbReference type="EMBL" id="MCI0756332.1"/>
    </source>
</evidence>
<feature type="compositionally biased region" description="Basic and acidic residues" evidence="1">
    <location>
        <begin position="52"/>
        <end position="61"/>
    </location>
</feature>
<dbReference type="RefSeq" id="WP_241793895.1">
    <property type="nucleotide sequence ID" value="NZ_JALBUU010000125.1"/>
</dbReference>
<organism evidence="2 3">
    <name type="scientific">Teichococcus vastitatis</name>
    <dbReference type="NCBI Taxonomy" id="2307076"/>
    <lineage>
        <taxon>Bacteria</taxon>
        <taxon>Pseudomonadati</taxon>
        <taxon>Pseudomonadota</taxon>
        <taxon>Alphaproteobacteria</taxon>
        <taxon>Acetobacterales</taxon>
        <taxon>Roseomonadaceae</taxon>
        <taxon>Roseomonas</taxon>
    </lineage>
</organism>
<keyword evidence="3" id="KW-1185">Reference proteome</keyword>
<feature type="compositionally biased region" description="Basic and acidic residues" evidence="1">
    <location>
        <begin position="30"/>
        <end position="39"/>
    </location>
</feature>
<protein>
    <submittedName>
        <fullName evidence="2">Uncharacterized protein</fullName>
    </submittedName>
</protein>
<dbReference type="Proteomes" id="UP001201985">
    <property type="component" value="Unassembled WGS sequence"/>
</dbReference>
<proteinExistence type="predicted"/>
<dbReference type="EMBL" id="JALBUU010000125">
    <property type="protein sequence ID" value="MCI0756332.1"/>
    <property type="molecule type" value="Genomic_DNA"/>
</dbReference>
<sequence>MRVDLSRTTIVALRLGGRRAVLKNQLPPADRARRADPEPCCRGSARHLTINRGDHPLSKIL</sequence>
<comment type="caution">
    <text evidence="2">The sequence shown here is derived from an EMBL/GenBank/DDBJ whole genome shotgun (WGS) entry which is preliminary data.</text>
</comment>
<reference evidence="2 3" key="1">
    <citation type="submission" date="2022-03" db="EMBL/GenBank/DDBJ databases">
        <title>Complete genome analysis of Roseomonas KG 17.1 : a prolific producer of plant growth promoters.</title>
        <authorList>
            <person name="Saadouli I."/>
            <person name="Najjari A."/>
            <person name="Mosbah A."/>
            <person name="Ouzari H.I."/>
        </authorList>
    </citation>
    <scope>NUCLEOTIDE SEQUENCE [LARGE SCALE GENOMIC DNA]</scope>
    <source>
        <strain evidence="2 3">KG17-1</strain>
    </source>
</reference>
<accession>A0ABS9WAR4</accession>
<gene>
    <name evidence="2" type="ORF">MON41_22085</name>
</gene>
<evidence type="ECO:0000256" key="1">
    <source>
        <dbReference type="SAM" id="MobiDB-lite"/>
    </source>
</evidence>
<name>A0ABS9WAR4_9PROT</name>
<evidence type="ECO:0000313" key="3">
    <source>
        <dbReference type="Proteomes" id="UP001201985"/>
    </source>
</evidence>
<feature type="region of interest" description="Disordered" evidence="1">
    <location>
        <begin position="26"/>
        <end position="61"/>
    </location>
</feature>